<evidence type="ECO:0000313" key="3">
    <source>
        <dbReference type="Proteomes" id="UP000664495"/>
    </source>
</evidence>
<dbReference type="Proteomes" id="UP000664495">
    <property type="component" value="Unassembled WGS sequence"/>
</dbReference>
<name>A0ABS3HMZ9_9ENTE</name>
<dbReference type="PANTHER" id="PTHR36444">
    <property type="entry name" value="TRANSCRIPTIONAL REGULATOR PROTEIN YOBU-RELATED"/>
    <property type="match status" value="1"/>
</dbReference>
<dbReference type="Gene3D" id="3.20.80.10">
    <property type="entry name" value="Regulatory factor, effector binding domain"/>
    <property type="match status" value="1"/>
</dbReference>
<comment type="caution">
    <text evidence="2">The sequence shown here is derived from an EMBL/GenBank/DDBJ whole genome shotgun (WGS) entry which is preliminary data.</text>
</comment>
<proteinExistence type="predicted"/>
<dbReference type="PANTHER" id="PTHR36444:SF3">
    <property type="entry name" value="TRANSCRIPTIONAL ACTIVATOR, PUTATIVE-RELATED"/>
    <property type="match status" value="1"/>
</dbReference>
<dbReference type="EMBL" id="JAFLVR010000073">
    <property type="protein sequence ID" value="MBO0454813.1"/>
    <property type="molecule type" value="Genomic_DNA"/>
</dbReference>
<dbReference type="InterPro" id="IPR011256">
    <property type="entry name" value="Reg_factor_effector_dom_sf"/>
</dbReference>
<organism evidence="2 3">
    <name type="scientific">Candidatus Enterococcus murrayae</name>
    <dbReference type="NCBI Taxonomy" id="2815321"/>
    <lineage>
        <taxon>Bacteria</taxon>
        <taxon>Bacillati</taxon>
        <taxon>Bacillota</taxon>
        <taxon>Bacilli</taxon>
        <taxon>Lactobacillales</taxon>
        <taxon>Enterococcaceae</taxon>
        <taxon>Enterococcus</taxon>
    </lineage>
</organism>
<feature type="domain" description="AraC effector-binding" evidence="1">
    <location>
        <begin position="1"/>
        <end position="156"/>
    </location>
</feature>
<dbReference type="InterPro" id="IPR029442">
    <property type="entry name" value="GyrI-like"/>
</dbReference>
<sequence length="158" mass="18247">MNVHLQKKSAFKVVGFKKHFPVVEGKENFEEIASMWASLTPEMMGQLMTVSDGEINGFLGVSDENGQENFNYLIGTTSRIDDHEELASIDFPEAEWAKFECTGPIPHAMMQLKKEIIYSWLPNSDYDQLPLPRFEIYFQGDMTSDSYKSELWLPVRRR</sequence>
<evidence type="ECO:0000313" key="2">
    <source>
        <dbReference type="EMBL" id="MBO0454813.1"/>
    </source>
</evidence>
<dbReference type="InterPro" id="IPR010499">
    <property type="entry name" value="AraC_E-bd"/>
</dbReference>
<dbReference type="InterPro" id="IPR053182">
    <property type="entry name" value="YobU-like_regulator"/>
</dbReference>
<keyword evidence="3" id="KW-1185">Reference proteome</keyword>
<dbReference type="SUPFAM" id="SSF55136">
    <property type="entry name" value="Probable bacterial effector-binding domain"/>
    <property type="match status" value="1"/>
</dbReference>
<dbReference type="RefSeq" id="WP_207110539.1">
    <property type="nucleotide sequence ID" value="NZ_JAFLVR010000073.1"/>
</dbReference>
<dbReference type="Pfam" id="PF06445">
    <property type="entry name" value="GyrI-like"/>
    <property type="match status" value="1"/>
</dbReference>
<gene>
    <name evidence="2" type="ORF">JZO85_21325</name>
</gene>
<evidence type="ECO:0000259" key="1">
    <source>
        <dbReference type="SMART" id="SM00871"/>
    </source>
</evidence>
<dbReference type="SMART" id="SM00871">
    <property type="entry name" value="AraC_E_bind"/>
    <property type="match status" value="1"/>
</dbReference>
<accession>A0ABS3HMZ9</accession>
<protein>
    <submittedName>
        <fullName evidence="2">AraC family transcriptional regulator</fullName>
    </submittedName>
</protein>
<reference evidence="2 3" key="1">
    <citation type="submission" date="2021-03" db="EMBL/GenBank/DDBJ databases">
        <title>Enterococcal diversity collection.</title>
        <authorList>
            <person name="Gilmore M.S."/>
            <person name="Schwartzman J."/>
            <person name="Van Tyne D."/>
            <person name="Martin M."/>
            <person name="Earl A.M."/>
            <person name="Manson A.L."/>
            <person name="Straub T."/>
            <person name="Salamzade R."/>
            <person name="Saavedra J."/>
            <person name="Lebreton F."/>
            <person name="Prichula J."/>
            <person name="Schaufler K."/>
            <person name="Gaca A."/>
            <person name="Sgardioli B."/>
            <person name="Wagenaar J."/>
            <person name="Strong T."/>
        </authorList>
    </citation>
    <scope>NUCLEOTIDE SEQUENCE [LARGE SCALE GENOMIC DNA]</scope>
    <source>
        <strain evidence="2 3">MJM16</strain>
    </source>
</reference>